<organism evidence="1 2">
    <name type="scientific">Brachionus plicatilis</name>
    <name type="common">Marine rotifer</name>
    <name type="synonym">Brachionus muelleri</name>
    <dbReference type="NCBI Taxonomy" id="10195"/>
    <lineage>
        <taxon>Eukaryota</taxon>
        <taxon>Metazoa</taxon>
        <taxon>Spiralia</taxon>
        <taxon>Gnathifera</taxon>
        <taxon>Rotifera</taxon>
        <taxon>Eurotatoria</taxon>
        <taxon>Monogononta</taxon>
        <taxon>Pseudotrocha</taxon>
        <taxon>Ploima</taxon>
        <taxon>Brachionidae</taxon>
        <taxon>Brachionus</taxon>
    </lineage>
</organism>
<evidence type="ECO:0000313" key="2">
    <source>
        <dbReference type="Proteomes" id="UP000276133"/>
    </source>
</evidence>
<protein>
    <submittedName>
        <fullName evidence="1">Uncharacterized protein</fullName>
    </submittedName>
</protein>
<reference evidence="1 2" key="1">
    <citation type="journal article" date="2018" name="Sci. Rep.">
        <title>Genomic signatures of local adaptation to the degree of environmental predictability in rotifers.</title>
        <authorList>
            <person name="Franch-Gras L."/>
            <person name="Hahn C."/>
            <person name="Garcia-Roger E.M."/>
            <person name="Carmona M.J."/>
            <person name="Serra M."/>
            <person name="Gomez A."/>
        </authorList>
    </citation>
    <scope>NUCLEOTIDE SEQUENCE [LARGE SCALE GENOMIC DNA]</scope>
    <source>
        <strain evidence="1">HYR1</strain>
    </source>
</reference>
<keyword evidence="2" id="KW-1185">Reference proteome</keyword>
<sequence length="130" mass="14791">MKEVLTGYCESQPIIKKGPRIKKEAQENYMKNKGSFNFILNEYGKGGSNECTKPRVYYEGKYNNEKGRGSVGNLFTNYGNLPLSARPVPRVKFEAENILDHNRGSGVNKTLHMVPESSRPKSTTFFNFKF</sequence>
<dbReference type="AlphaFoldDB" id="A0A3M7Q6M3"/>
<evidence type="ECO:0000313" key="1">
    <source>
        <dbReference type="EMBL" id="RNA06834.1"/>
    </source>
</evidence>
<comment type="caution">
    <text evidence="1">The sequence shown here is derived from an EMBL/GenBank/DDBJ whole genome shotgun (WGS) entry which is preliminary data.</text>
</comment>
<accession>A0A3M7Q6M3</accession>
<dbReference type="OrthoDB" id="6110468at2759"/>
<proteinExistence type="predicted"/>
<dbReference type="Proteomes" id="UP000276133">
    <property type="component" value="Unassembled WGS sequence"/>
</dbReference>
<gene>
    <name evidence="1" type="ORF">BpHYR1_025202</name>
</gene>
<name>A0A3M7Q6M3_BRAPC</name>
<dbReference type="EMBL" id="REGN01007271">
    <property type="protein sequence ID" value="RNA06834.1"/>
    <property type="molecule type" value="Genomic_DNA"/>
</dbReference>